<evidence type="ECO:0000259" key="3">
    <source>
        <dbReference type="Pfam" id="PF06985"/>
    </source>
</evidence>
<name>A0A9P8RKX6_9PEZI</name>
<comment type="caution">
    <text evidence="5">The sequence shown here is derived from an EMBL/GenBank/DDBJ whole genome shotgun (WGS) entry which is preliminary data.</text>
</comment>
<feature type="domain" description="Heterokaryon incompatibility" evidence="3">
    <location>
        <begin position="26"/>
        <end position="115"/>
    </location>
</feature>
<dbReference type="RefSeq" id="XP_045954463.1">
    <property type="nucleotide sequence ID" value="XM_046105090.1"/>
</dbReference>
<dbReference type="GeneID" id="70133981"/>
<dbReference type="OrthoDB" id="626167at2759"/>
<reference evidence="5" key="1">
    <citation type="journal article" date="2021" name="Nat. Commun.">
        <title>Genetic determinants of endophytism in the Arabidopsis root mycobiome.</title>
        <authorList>
            <person name="Mesny F."/>
            <person name="Miyauchi S."/>
            <person name="Thiergart T."/>
            <person name="Pickel B."/>
            <person name="Atanasova L."/>
            <person name="Karlsson M."/>
            <person name="Huettel B."/>
            <person name="Barry K.W."/>
            <person name="Haridas S."/>
            <person name="Chen C."/>
            <person name="Bauer D."/>
            <person name="Andreopoulos W."/>
            <person name="Pangilinan J."/>
            <person name="LaButti K."/>
            <person name="Riley R."/>
            <person name="Lipzen A."/>
            <person name="Clum A."/>
            <person name="Drula E."/>
            <person name="Henrissat B."/>
            <person name="Kohler A."/>
            <person name="Grigoriev I.V."/>
            <person name="Martin F.M."/>
            <person name="Hacquard S."/>
        </authorList>
    </citation>
    <scope>NUCLEOTIDE SEQUENCE</scope>
    <source>
        <strain evidence="5">MPI-SDFR-AT-0073</strain>
    </source>
</reference>
<evidence type="ECO:0000313" key="6">
    <source>
        <dbReference type="Proteomes" id="UP000758603"/>
    </source>
</evidence>
<feature type="repeat" description="TPR" evidence="1">
    <location>
        <begin position="693"/>
        <end position="726"/>
    </location>
</feature>
<evidence type="ECO:0000256" key="1">
    <source>
        <dbReference type="PROSITE-ProRule" id="PRU00339"/>
    </source>
</evidence>
<protein>
    <submittedName>
        <fullName evidence="5">Kinesin light chain</fullName>
    </submittedName>
</protein>
<dbReference type="Pfam" id="PF13424">
    <property type="entry name" value="TPR_12"/>
    <property type="match status" value="2"/>
</dbReference>
<dbReference type="Gene3D" id="1.25.40.10">
    <property type="entry name" value="Tetratricopeptide repeat domain"/>
    <property type="match status" value="1"/>
</dbReference>
<feature type="domain" description="Orc1-like AAA ATPase" evidence="4">
    <location>
        <begin position="270"/>
        <end position="389"/>
    </location>
</feature>
<dbReference type="Pfam" id="PF06985">
    <property type="entry name" value="HET"/>
    <property type="match status" value="1"/>
</dbReference>
<feature type="repeat" description="TPR" evidence="1">
    <location>
        <begin position="777"/>
        <end position="810"/>
    </location>
</feature>
<dbReference type="InterPro" id="IPR019734">
    <property type="entry name" value="TPR_rpt"/>
</dbReference>
<evidence type="ECO:0000313" key="5">
    <source>
        <dbReference type="EMBL" id="KAH6647951.1"/>
    </source>
</evidence>
<keyword evidence="6" id="KW-1185">Reference proteome</keyword>
<organism evidence="5 6">
    <name type="scientific">Truncatella angustata</name>
    <dbReference type="NCBI Taxonomy" id="152316"/>
    <lineage>
        <taxon>Eukaryota</taxon>
        <taxon>Fungi</taxon>
        <taxon>Dikarya</taxon>
        <taxon>Ascomycota</taxon>
        <taxon>Pezizomycotina</taxon>
        <taxon>Sordariomycetes</taxon>
        <taxon>Xylariomycetidae</taxon>
        <taxon>Amphisphaeriales</taxon>
        <taxon>Sporocadaceae</taxon>
        <taxon>Truncatella</taxon>
    </lineage>
</organism>
<evidence type="ECO:0000256" key="2">
    <source>
        <dbReference type="SAM" id="MobiDB-lite"/>
    </source>
</evidence>
<dbReference type="AlphaFoldDB" id="A0A9P8RKX6"/>
<keyword evidence="1" id="KW-0802">TPR repeat</keyword>
<dbReference type="InterPro" id="IPR011990">
    <property type="entry name" value="TPR-like_helical_dom_sf"/>
</dbReference>
<gene>
    <name evidence="5" type="ORF">BKA67DRAFT_594759</name>
</gene>
<dbReference type="Gene3D" id="3.40.50.300">
    <property type="entry name" value="P-loop containing nucleotide triphosphate hydrolases"/>
    <property type="match status" value="1"/>
</dbReference>
<dbReference type="EMBL" id="JAGPXC010000008">
    <property type="protein sequence ID" value="KAH6647951.1"/>
    <property type="molecule type" value="Genomic_DNA"/>
</dbReference>
<feature type="region of interest" description="Disordered" evidence="2">
    <location>
        <begin position="855"/>
        <end position="881"/>
    </location>
</feature>
<dbReference type="PRINTS" id="PR00381">
    <property type="entry name" value="KINESINLIGHT"/>
</dbReference>
<sequence length="881" mass="99853">MRLLQRDDVGNYSLTSNLASNDVPPYAILSHTWGPDEVVFADLAKTPGDWQHKSGFDKIKFCGDQARKHGLRHFWVDTCCIDKSDSVELQTAINSMFRWYRDAKGCYVYLTDVSSPRASSQLQTETPWEDAFRISRWFTRGWTLQELIAPKTVDFYSREGSWLGDKRKLEPLIRGITGIPAGALRGIPLSDFTVVEREAWVRGRQTTHEEDMAYSLLGIFDVYMPLIYGEGREKAQNRLREEAQKAVTGTRANDFSVSFSLSEVFEVPHFVAREREIAEMRRTLSSDGSRRVVVLHGLGGIGKTQLAVAYTKRYRDEYLAILWLNIKDEASIQQSFTKAAIQILRQHPNASGLNALDLRQNHEEVIEAVKEWLSLPGNTRWLLVYDNYDNPRLANRIDDTGIDINRFLPMSYQGSILITTRLGILSTTSGRDGLDNDMDARDLVEELDGLPLALATAGAYLRHVPVSLGDYLRLYKISWARLHASTPSLGSYQDRTLSSTWQLSYEQIKSQNSLAANLLQWWAYFDNEDVWFEIFQYCGDDGPAWIYKLHDELNFNGVMGILHNYGFVEPYNFTSELIESKGYSIHACLHSWIVHILNQGWNGCLNKLAVECIASKVPSQDDDQFWLLQRRLLAHVITSCATFQDGDNGLDWAFYNLGLLYADQCKMQEAEEIYLRALRGYENAWGPDHTSTLNTVNNLGALYKDQGKMQEAEEMYLRALRGYENVWGPDHTSTLSTVNNLGILYANQGKMQEAEEMYLRALRGKENAWGPDHTSTLNTVNNLGIFYANQGKMQEAEEMYLRALRGKENAQDARGGGYVLAGASRVQESRRTSTYREISTSNQCDMGFRSLVMGSGQAGGGEDILSRRPRQSRGSARTPSS</sequence>
<dbReference type="Proteomes" id="UP000758603">
    <property type="component" value="Unassembled WGS sequence"/>
</dbReference>
<dbReference type="InterPro" id="IPR027417">
    <property type="entry name" value="P-loop_NTPase"/>
</dbReference>
<evidence type="ECO:0000259" key="4">
    <source>
        <dbReference type="Pfam" id="PF13191"/>
    </source>
</evidence>
<dbReference type="PANTHER" id="PTHR10622:SF13">
    <property type="entry name" value="NACHT DOMAIN-CONTAINING PROTEIN"/>
    <property type="match status" value="1"/>
</dbReference>
<dbReference type="Pfam" id="PF13191">
    <property type="entry name" value="AAA_16"/>
    <property type="match status" value="1"/>
</dbReference>
<dbReference type="SUPFAM" id="SSF52540">
    <property type="entry name" value="P-loop containing nucleoside triphosphate hydrolases"/>
    <property type="match status" value="1"/>
</dbReference>
<feature type="repeat" description="TPR" evidence="1">
    <location>
        <begin position="735"/>
        <end position="768"/>
    </location>
</feature>
<dbReference type="SMART" id="SM00028">
    <property type="entry name" value="TPR"/>
    <property type="match status" value="4"/>
</dbReference>
<dbReference type="InterPro" id="IPR041664">
    <property type="entry name" value="AAA_16"/>
</dbReference>
<dbReference type="InterPro" id="IPR010730">
    <property type="entry name" value="HET"/>
</dbReference>
<dbReference type="SUPFAM" id="SSF48452">
    <property type="entry name" value="TPR-like"/>
    <property type="match status" value="1"/>
</dbReference>
<proteinExistence type="predicted"/>
<accession>A0A9P8RKX6</accession>
<dbReference type="PANTHER" id="PTHR10622">
    <property type="entry name" value="HET DOMAIN-CONTAINING PROTEIN"/>
    <property type="match status" value="1"/>
</dbReference>
<dbReference type="PROSITE" id="PS50005">
    <property type="entry name" value="TPR"/>
    <property type="match status" value="3"/>
</dbReference>
<feature type="compositionally biased region" description="Polar residues" evidence="2">
    <location>
        <begin position="872"/>
        <end position="881"/>
    </location>
</feature>